<dbReference type="Proteomes" id="UP000070544">
    <property type="component" value="Unassembled WGS sequence"/>
</dbReference>
<keyword evidence="3" id="KW-1185">Reference proteome</keyword>
<evidence type="ECO:0000256" key="1">
    <source>
        <dbReference type="SAM" id="MobiDB-lite"/>
    </source>
</evidence>
<evidence type="ECO:0000313" key="2">
    <source>
        <dbReference type="EMBL" id="KXS10480.1"/>
    </source>
</evidence>
<dbReference type="AlphaFoldDB" id="A0A139A122"/>
<name>A0A139A122_GONPJ</name>
<feature type="region of interest" description="Disordered" evidence="1">
    <location>
        <begin position="27"/>
        <end position="59"/>
    </location>
</feature>
<protein>
    <submittedName>
        <fullName evidence="2">Uncharacterized protein</fullName>
    </submittedName>
</protein>
<organism evidence="2 3">
    <name type="scientific">Gonapodya prolifera (strain JEL478)</name>
    <name type="common">Monoblepharis prolifera</name>
    <dbReference type="NCBI Taxonomy" id="1344416"/>
    <lineage>
        <taxon>Eukaryota</taxon>
        <taxon>Fungi</taxon>
        <taxon>Fungi incertae sedis</taxon>
        <taxon>Chytridiomycota</taxon>
        <taxon>Chytridiomycota incertae sedis</taxon>
        <taxon>Monoblepharidomycetes</taxon>
        <taxon>Monoblepharidales</taxon>
        <taxon>Gonapodyaceae</taxon>
        <taxon>Gonapodya</taxon>
    </lineage>
</organism>
<proteinExistence type="predicted"/>
<gene>
    <name evidence="2" type="ORF">M427DRAFT_62003</name>
</gene>
<dbReference type="EMBL" id="KQ965821">
    <property type="protein sequence ID" value="KXS10480.1"/>
    <property type="molecule type" value="Genomic_DNA"/>
</dbReference>
<evidence type="ECO:0000313" key="3">
    <source>
        <dbReference type="Proteomes" id="UP000070544"/>
    </source>
</evidence>
<feature type="non-terminal residue" evidence="2">
    <location>
        <position position="1"/>
    </location>
</feature>
<sequence>RVLVTISYRWSPAPPIPPIPPVPPTYGPMVGPGGGPRSIQGPDCGLPSGIAASGARRSS</sequence>
<reference evidence="2 3" key="1">
    <citation type="journal article" date="2015" name="Genome Biol. Evol.">
        <title>Phylogenomic analyses indicate that early fungi evolved digesting cell walls of algal ancestors of land plants.</title>
        <authorList>
            <person name="Chang Y."/>
            <person name="Wang S."/>
            <person name="Sekimoto S."/>
            <person name="Aerts A.L."/>
            <person name="Choi C."/>
            <person name="Clum A."/>
            <person name="LaButti K.M."/>
            <person name="Lindquist E.A."/>
            <person name="Yee Ngan C."/>
            <person name="Ohm R.A."/>
            <person name="Salamov A.A."/>
            <person name="Grigoriev I.V."/>
            <person name="Spatafora J.W."/>
            <person name="Berbee M.L."/>
        </authorList>
    </citation>
    <scope>NUCLEOTIDE SEQUENCE [LARGE SCALE GENOMIC DNA]</scope>
    <source>
        <strain evidence="2 3">JEL478</strain>
    </source>
</reference>
<accession>A0A139A122</accession>
<feature type="compositionally biased region" description="Low complexity" evidence="1">
    <location>
        <begin position="48"/>
        <end position="59"/>
    </location>
</feature>